<reference evidence="1" key="1">
    <citation type="journal article" date="2021" name="Proc. Natl. Acad. Sci. U.S.A.">
        <title>A Catalog of Tens of Thousands of Viruses from Human Metagenomes Reveals Hidden Associations with Chronic Diseases.</title>
        <authorList>
            <person name="Tisza M.J."/>
            <person name="Buck C.B."/>
        </authorList>
    </citation>
    <scope>NUCLEOTIDE SEQUENCE</scope>
    <source>
        <strain evidence="1">CtNQV2</strain>
    </source>
</reference>
<accession>A0A8S5RZQ7</accession>
<name>A0A8S5RZQ7_9CAUD</name>
<protein>
    <submittedName>
        <fullName evidence="1">Uncharacterized protein</fullName>
    </submittedName>
</protein>
<organism evidence="1">
    <name type="scientific">Myoviridae sp. ctNQV2</name>
    <dbReference type="NCBI Taxonomy" id="2827683"/>
    <lineage>
        <taxon>Viruses</taxon>
        <taxon>Duplodnaviria</taxon>
        <taxon>Heunggongvirae</taxon>
        <taxon>Uroviricota</taxon>
        <taxon>Caudoviricetes</taxon>
    </lineage>
</organism>
<dbReference type="EMBL" id="BK032510">
    <property type="protein sequence ID" value="DAF44007.1"/>
    <property type="molecule type" value="Genomic_DNA"/>
</dbReference>
<sequence>MKEKYRALKRLINKITKSNAPLNNSFSYYNYTVGQYSGTCDYTDVTIADFKNSTECSFTFDFLTKELNFESYKTVEIRNAIIEAFKECYEDVRLYITDELLDEEIKELENTFASYSPDFFDAEEYKKMLKEFEDLKKEQDDLWKNKLLN</sequence>
<proteinExistence type="predicted"/>
<evidence type="ECO:0000313" key="1">
    <source>
        <dbReference type="EMBL" id="DAF44007.1"/>
    </source>
</evidence>